<dbReference type="PANTHER" id="PTHR30532">
    <property type="entry name" value="IRON III DICITRATE-BINDING PERIPLASMIC PROTEIN"/>
    <property type="match status" value="1"/>
</dbReference>
<comment type="similarity">
    <text evidence="2">Belongs to the bacterial solute-binding protein 8 family.</text>
</comment>
<dbReference type="PANTHER" id="PTHR30532:SF26">
    <property type="entry name" value="IRON(3+)-HYDROXAMATE-BINDING PROTEIN FHUD"/>
    <property type="match status" value="1"/>
</dbReference>
<protein>
    <recommendedName>
        <fullName evidence="7">Fe/B12 periplasmic-binding domain-containing protein</fullName>
    </recommendedName>
</protein>
<dbReference type="PROSITE" id="PS51257">
    <property type="entry name" value="PROKAR_LIPOPROTEIN"/>
    <property type="match status" value="1"/>
</dbReference>
<feature type="chain" id="PRO_5007564677" description="Fe/B12 periplasmic-binding domain-containing protein" evidence="6">
    <location>
        <begin position="19"/>
        <end position="312"/>
    </location>
</feature>
<evidence type="ECO:0000256" key="2">
    <source>
        <dbReference type="ARBA" id="ARBA00008814"/>
    </source>
</evidence>
<dbReference type="AlphaFoldDB" id="A0A150MBR3"/>
<proteinExistence type="inferred from homology"/>
<dbReference type="STRING" id="301148.B4135_1620"/>
<keyword evidence="4 6" id="KW-0732">Signal</keyword>
<dbReference type="Proteomes" id="UP000075683">
    <property type="component" value="Unassembled WGS sequence"/>
</dbReference>
<dbReference type="GO" id="GO:1901678">
    <property type="term" value="P:iron coordination entity transport"/>
    <property type="evidence" value="ECO:0007669"/>
    <property type="project" value="UniProtKB-ARBA"/>
</dbReference>
<dbReference type="InterPro" id="IPR002491">
    <property type="entry name" value="ABC_transptr_periplasmic_BD"/>
</dbReference>
<dbReference type="CDD" id="cd01138">
    <property type="entry name" value="FeuA"/>
    <property type="match status" value="1"/>
</dbReference>
<evidence type="ECO:0000256" key="4">
    <source>
        <dbReference type="ARBA" id="ARBA00022729"/>
    </source>
</evidence>
<evidence type="ECO:0000313" key="8">
    <source>
        <dbReference type="EMBL" id="KYD21994.1"/>
    </source>
</evidence>
<evidence type="ECO:0000256" key="5">
    <source>
        <dbReference type="SAM" id="MobiDB-lite"/>
    </source>
</evidence>
<comment type="subcellular location">
    <subcellularLocation>
        <location evidence="1">Cell membrane</location>
        <topology evidence="1">Lipid-anchor</topology>
    </subcellularLocation>
</comment>
<comment type="caution">
    <text evidence="8">The sequence shown here is derived from an EMBL/GenBank/DDBJ whole genome shotgun (WGS) entry which is preliminary data.</text>
</comment>
<organism evidence="8 9">
    <name type="scientific">Caldibacillus debilis</name>
    <dbReference type="NCBI Taxonomy" id="301148"/>
    <lineage>
        <taxon>Bacteria</taxon>
        <taxon>Bacillati</taxon>
        <taxon>Bacillota</taxon>
        <taxon>Bacilli</taxon>
        <taxon>Bacillales</taxon>
        <taxon>Bacillaceae</taxon>
        <taxon>Caldibacillus</taxon>
    </lineage>
</organism>
<evidence type="ECO:0000313" key="9">
    <source>
        <dbReference type="Proteomes" id="UP000075683"/>
    </source>
</evidence>
<evidence type="ECO:0000256" key="3">
    <source>
        <dbReference type="ARBA" id="ARBA00022448"/>
    </source>
</evidence>
<dbReference type="EMBL" id="LQYT01000016">
    <property type="protein sequence ID" value="KYD21994.1"/>
    <property type="molecule type" value="Genomic_DNA"/>
</dbReference>
<dbReference type="OrthoDB" id="2241086at2"/>
<dbReference type="Pfam" id="PF01497">
    <property type="entry name" value="Peripla_BP_2"/>
    <property type="match status" value="1"/>
</dbReference>
<feature type="signal peptide" evidence="6">
    <location>
        <begin position="1"/>
        <end position="18"/>
    </location>
</feature>
<evidence type="ECO:0000256" key="6">
    <source>
        <dbReference type="SAM" id="SignalP"/>
    </source>
</evidence>
<dbReference type="GO" id="GO:0005886">
    <property type="term" value="C:plasma membrane"/>
    <property type="evidence" value="ECO:0007669"/>
    <property type="project" value="UniProtKB-SubCell"/>
</dbReference>
<dbReference type="RefSeq" id="WP_061568236.1">
    <property type="nucleotide sequence ID" value="NZ_JBAIZG010000011.1"/>
</dbReference>
<dbReference type="PATRIC" id="fig|301148.3.peg.1106"/>
<dbReference type="PROSITE" id="PS50983">
    <property type="entry name" value="FE_B12_PBP"/>
    <property type="match status" value="1"/>
</dbReference>
<gene>
    <name evidence="8" type="ORF">B4135_1620</name>
</gene>
<evidence type="ECO:0000256" key="1">
    <source>
        <dbReference type="ARBA" id="ARBA00004193"/>
    </source>
</evidence>
<keyword evidence="3" id="KW-0813">Transport</keyword>
<evidence type="ECO:0000259" key="7">
    <source>
        <dbReference type="PROSITE" id="PS50983"/>
    </source>
</evidence>
<feature type="domain" description="Fe/B12 periplasmic-binding" evidence="7">
    <location>
        <begin position="58"/>
        <end position="311"/>
    </location>
</feature>
<name>A0A150MBR3_9BACI</name>
<sequence>MKKLLSVLIVLILTAALAACGKSDNHKESAGDKTSENNETRIYHSETGDVKVPANPKRVVVLASSYTGHFLKLGIKPVGITQWETQNKFFEGKLDGAEVVTSDSLDKILELKPDLIVAFSHEKNIDKLSKIAPTVVYTYDKYGYLDIFREIGKLVGKEKEAEKWIDEWNKKTKEAAEKVKEAIGEDATVTVLEPYGKDLYIYGNNWGRGTEILYQALGLKAPEKVEKDAFGTGYKAISAEVIPEYAGDFIFLGDGGNNPDTSFMESDVWKNIPAVKENRVIPFDSKSFYFNDPISLEKELDYIVEQLTKYKK</sequence>
<dbReference type="InterPro" id="IPR051313">
    <property type="entry name" value="Bact_iron-sidero_bind"/>
</dbReference>
<accession>A0A150MBR3</accession>
<dbReference type="SUPFAM" id="SSF53807">
    <property type="entry name" value="Helical backbone' metal receptor"/>
    <property type="match status" value="1"/>
</dbReference>
<feature type="region of interest" description="Disordered" evidence="5">
    <location>
        <begin position="23"/>
        <end position="44"/>
    </location>
</feature>
<dbReference type="Gene3D" id="3.40.50.1980">
    <property type="entry name" value="Nitrogenase molybdenum iron protein domain"/>
    <property type="match status" value="2"/>
</dbReference>
<reference evidence="8 9" key="1">
    <citation type="submission" date="2016-01" db="EMBL/GenBank/DDBJ databases">
        <title>Draft Genome Sequences of Seven Thermophilic Sporeformers Isolated from Foods.</title>
        <authorList>
            <person name="Berendsen E.M."/>
            <person name="Wells-Bennik M.H."/>
            <person name="Krawcyk A.O."/>
            <person name="De Jong A."/>
            <person name="Holsappel S."/>
            <person name="Eijlander R.T."/>
            <person name="Kuipers O.P."/>
        </authorList>
    </citation>
    <scope>NUCLEOTIDE SEQUENCE [LARGE SCALE GENOMIC DNA]</scope>
    <source>
        <strain evidence="8 9">B4135</strain>
    </source>
</reference>
<dbReference type="GO" id="GO:0030288">
    <property type="term" value="C:outer membrane-bounded periplasmic space"/>
    <property type="evidence" value="ECO:0007669"/>
    <property type="project" value="TreeGrafter"/>
</dbReference>